<dbReference type="AlphaFoldDB" id="A0A345HR86"/>
<reference evidence="3" key="1">
    <citation type="submission" date="2018-07" db="EMBL/GenBank/DDBJ databases">
        <authorList>
            <person name="Zhao J."/>
        </authorList>
    </citation>
    <scope>NUCLEOTIDE SEQUENCE [LARGE SCALE GENOMIC DNA]</scope>
    <source>
        <strain evidence="3">GSSD-12</strain>
    </source>
</reference>
<dbReference type="InterPro" id="IPR036366">
    <property type="entry name" value="PGBDSf"/>
</dbReference>
<dbReference type="Proteomes" id="UP000253868">
    <property type="component" value="Chromosome"/>
</dbReference>
<dbReference type="InterPro" id="IPR036365">
    <property type="entry name" value="PGBD-like_sf"/>
</dbReference>
<dbReference type="OrthoDB" id="7180791at2"/>
<evidence type="ECO:0000313" key="2">
    <source>
        <dbReference type="EMBL" id="AXG79210.1"/>
    </source>
</evidence>
<dbReference type="Gene3D" id="1.10.101.10">
    <property type="entry name" value="PGBD-like superfamily/PGBD"/>
    <property type="match status" value="1"/>
</dbReference>
<name>A0A345HR86_9ACTN</name>
<protein>
    <submittedName>
        <fullName evidence="2">Peptidoglycan-binding protein</fullName>
    </submittedName>
</protein>
<feature type="domain" description="Peptidoglycan binding-like" evidence="1">
    <location>
        <begin position="64"/>
        <end position="117"/>
    </location>
</feature>
<proteinExistence type="predicted"/>
<dbReference type="InterPro" id="IPR002477">
    <property type="entry name" value="Peptidoglycan-bd-like"/>
</dbReference>
<evidence type="ECO:0000259" key="1">
    <source>
        <dbReference type="Pfam" id="PF01471"/>
    </source>
</evidence>
<keyword evidence="3" id="KW-1185">Reference proteome</keyword>
<dbReference type="EMBL" id="CP031194">
    <property type="protein sequence ID" value="AXG79210.1"/>
    <property type="molecule type" value="Genomic_DNA"/>
</dbReference>
<dbReference type="Pfam" id="PF01471">
    <property type="entry name" value="PG_binding_1"/>
    <property type="match status" value="1"/>
</dbReference>
<evidence type="ECO:0000313" key="3">
    <source>
        <dbReference type="Proteomes" id="UP000253868"/>
    </source>
</evidence>
<organism evidence="2 3">
    <name type="scientific">Streptomyces paludis</name>
    <dbReference type="NCBI Taxonomy" id="2282738"/>
    <lineage>
        <taxon>Bacteria</taxon>
        <taxon>Bacillati</taxon>
        <taxon>Actinomycetota</taxon>
        <taxon>Actinomycetes</taxon>
        <taxon>Kitasatosporales</taxon>
        <taxon>Streptomycetaceae</taxon>
        <taxon>Streptomyces</taxon>
    </lineage>
</organism>
<dbReference type="SUPFAM" id="SSF47090">
    <property type="entry name" value="PGBD-like"/>
    <property type="match status" value="1"/>
</dbReference>
<dbReference type="KEGG" id="spad:DVK44_17820"/>
<gene>
    <name evidence="2" type="ORF">DVK44_17820</name>
</gene>
<dbReference type="RefSeq" id="WP_114660543.1">
    <property type="nucleotide sequence ID" value="NZ_CP031194.1"/>
</dbReference>
<sequence length="231" mass="25507">MPQGRRRPGGPPPWRRASLLACITAVTVLGVVLCVRLFTTGETARERAPGADCSETLSPGAYGPCVRQLQLNLRRHSLDLPVDASFGPITRARVAAFQAASQLPVTGVVDATTKEAIDHQDSPIAAQADRWGPDRVEQHLRAIFPEAPETAVALIRCLSNLDPMWVRQTDEEVRTDEGEPTTWRWGLFQLTDQQIKDSGGSRRSALDPEWNIRAGRDFWERNQGFGSSTCH</sequence>
<accession>A0A345HR86</accession>